<dbReference type="AlphaFoldDB" id="A0A8B6FUD9"/>
<dbReference type="Proteomes" id="UP000596742">
    <property type="component" value="Unassembled WGS sequence"/>
</dbReference>
<evidence type="ECO:0000256" key="7">
    <source>
        <dbReference type="RuleBase" id="RU079119"/>
    </source>
</evidence>
<keyword evidence="2 7" id="KW-0808">Transferase</keyword>
<comment type="subcellular location">
    <subcellularLocation>
        <location evidence="1">Membrane</location>
        <topology evidence="1">Multi-pass membrane protein</topology>
    </subcellularLocation>
</comment>
<comment type="domain">
    <text evidence="7">The DHHC domain is required for palmitoyltransferase activity.</text>
</comment>
<dbReference type="EC" id="2.3.1.225" evidence="7"/>
<sequence length="362" mass="43266">MATVRINIDKHEEQSDKAWNDMTLMEKWRHRYNDKERSIQSANAAKQYARLTFAFQSTTQLYVFLCVIIPRLFDDFDEWTRYWLKVFTVFVCVEWFMNYFCTIFYSTNITKTRDNPTIETKERWNNPPEYFESFLANGARSNGHAPQITNCQRDDGGISWNYCQDCEIHIPPRAYHCNICRTCILKRDHHCYFVGTCIGFRNQRYFYVLSFYSIIIGAVAFYFTWIYLETFYWPVAYSWTNYLPPIAVYRWILGSEDLNFHIVLLIVHLYIEFICGLLGIVYCTAQTVLVFKGITMFEFAKQVKVKCNNSVNQNFQSVFGDFWALNFIFPMTILFKQRDDGYKWDGVKINHNSNYKKKVYNY</sequence>
<keyword evidence="3 7" id="KW-0812">Transmembrane</keyword>
<evidence type="ECO:0000256" key="4">
    <source>
        <dbReference type="ARBA" id="ARBA00022989"/>
    </source>
</evidence>
<evidence type="ECO:0000256" key="1">
    <source>
        <dbReference type="ARBA" id="ARBA00004141"/>
    </source>
</evidence>
<feature type="domain" description="Palmitoyltransferase DHHC" evidence="8">
    <location>
        <begin position="160"/>
        <end position="302"/>
    </location>
</feature>
<feature type="transmembrane region" description="Helical" evidence="7">
    <location>
        <begin position="82"/>
        <end position="105"/>
    </location>
</feature>
<keyword evidence="5 7" id="KW-0472">Membrane</keyword>
<evidence type="ECO:0000313" key="9">
    <source>
        <dbReference type="EMBL" id="VDI54838.1"/>
    </source>
</evidence>
<dbReference type="GO" id="GO:0016020">
    <property type="term" value="C:membrane"/>
    <property type="evidence" value="ECO:0007669"/>
    <property type="project" value="UniProtKB-SubCell"/>
</dbReference>
<comment type="similarity">
    <text evidence="7">Belongs to the DHHC palmitoyltransferase family.</text>
</comment>
<reference evidence="9" key="1">
    <citation type="submission" date="2018-11" db="EMBL/GenBank/DDBJ databases">
        <authorList>
            <person name="Alioto T."/>
            <person name="Alioto T."/>
        </authorList>
    </citation>
    <scope>NUCLEOTIDE SEQUENCE</scope>
</reference>
<keyword evidence="4 7" id="KW-1133">Transmembrane helix</keyword>
<feature type="transmembrane region" description="Helical" evidence="7">
    <location>
        <begin position="260"/>
        <end position="283"/>
    </location>
</feature>
<dbReference type="PANTHER" id="PTHR12246">
    <property type="entry name" value="PALMITOYLTRANSFERASE ZDHHC16"/>
    <property type="match status" value="1"/>
</dbReference>
<evidence type="ECO:0000256" key="6">
    <source>
        <dbReference type="ARBA" id="ARBA00023315"/>
    </source>
</evidence>
<dbReference type="InterPro" id="IPR039859">
    <property type="entry name" value="PFA4/ZDH16/20/ERF2-like"/>
</dbReference>
<accession>A0A8B6FUD9</accession>
<feature type="transmembrane region" description="Helical" evidence="7">
    <location>
        <begin position="48"/>
        <end position="70"/>
    </location>
</feature>
<evidence type="ECO:0000256" key="2">
    <source>
        <dbReference type="ARBA" id="ARBA00022679"/>
    </source>
</evidence>
<dbReference type="PROSITE" id="PS50216">
    <property type="entry name" value="DHHC"/>
    <property type="match status" value="1"/>
</dbReference>
<evidence type="ECO:0000313" key="10">
    <source>
        <dbReference type="Proteomes" id="UP000596742"/>
    </source>
</evidence>
<evidence type="ECO:0000256" key="5">
    <source>
        <dbReference type="ARBA" id="ARBA00023136"/>
    </source>
</evidence>
<dbReference type="Pfam" id="PF01529">
    <property type="entry name" value="DHHC"/>
    <property type="match status" value="1"/>
</dbReference>
<name>A0A8B6FUD9_MYTGA</name>
<comment type="caution">
    <text evidence="9">The sequence shown here is derived from an EMBL/GenBank/DDBJ whole genome shotgun (WGS) entry which is preliminary data.</text>
</comment>
<keyword evidence="6 7" id="KW-0012">Acyltransferase</keyword>
<feature type="transmembrane region" description="Helical" evidence="7">
    <location>
        <begin position="205"/>
        <end position="228"/>
    </location>
</feature>
<dbReference type="EMBL" id="UYJE01007436">
    <property type="protein sequence ID" value="VDI54838.1"/>
    <property type="molecule type" value="Genomic_DNA"/>
</dbReference>
<dbReference type="OrthoDB" id="302728at2759"/>
<gene>
    <name evidence="9" type="ORF">MGAL_10B060415</name>
</gene>
<organism evidence="9 10">
    <name type="scientific">Mytilus galloprovincialis</name>
    <name type="common">Mediterranean mussel</name>
    <dbReference type="NCBI Taxonomy" id="29158"/>
    <lineage>
        <taxon>Eukaryota</taxon>
        <taxon>Metazoa</taxon>
        <taxon>Spiralia</taxon>
        <taxon>Lophotrochozoa</taxon>
        <taxon>Mollusca</taxon>
        <taxon>Bivalvia</taxon>
        <taxon>Autobranchia</taxon>
        <taxon>Pteriomorphia</taxon>
        <taxon>Mytilida</taxon>
        <taxon>Mytiloidea</taxon>
        <taxon>Mytilidae</taxon>
        <taxon>Mytilinae</taxon>
        <taxon>Mytilus</taxon>
    </lineage>
</organism>
<dbReference type="GO" id="GO:0019706">
    <property type="term" value="F:protein-cysteine S-palmitoyltransferase activity"/>
    <property type="evidence" value="ECO:0007669"/>
    <property type="project" value="UniProtKB-EC"/>
</dbReference>
<evidence type="ECO:0000256" key="3">
    <source>
        <dbReference type="ARBA" id="ARBA00022692"/>
    </source>
</evidence>
<keyword evidence="10" id="KW-1185">Reference proteome</keyword>
<proteinExistence type="inferred from homology"/>
<dbReference type="InterPro" id="IPR001594">
    <property type="entry name" value="Palmitoyltrfase_DHHC"/>
</dbReference>
<evidence type="ECO:0000259" key="8">
    <source>
        <dbReference type="Pfam" id="PF01529"/>
    </source>
</evidence>
<comment type="catalytic activity">
    <reaction evidence="7">
        <text>L-cysteinyl-[protein] + hexadecanoyl-CoA = S-hexadecanoyl-L-cysteinyl-[protein] + CoA</text>
        <dbReference type="Rhea" id="RHEA:36683"/>
        <dbReference type="Rhea" id="RHEA-COMP:10131"/>
        <dbReference type="Rhea" id="RHEA-COMP:11032"/>
        <dbReference type="ChEBI" id="CHEBI:29950"/>
        <dbReference type="ChEBI" id="CHEBI:57287"/>
        <dbReference type="ChEBI" id="CHEBI:57379"/>
        <dbReference type="ChEBI" id="CHEBI:74151"/>
        <dbReference type="EC" id="2.3.1.225"/>
    </reaction>
</comment>
<protein>
    <recommendedName>
        <fullName evidence="7">Palmitoyltransferase</fullName>
        <ecNumber evidence="7">2.3.1.225</ecNumber>
    </recommendedName>
</protein>